<protein>
    <submittedName>
        <fullName evidence="2">Uncharacterized protein</fullName>
    </submittedName>
</protein>
<evidence type="ECO:0000313" key="2">
    <source>
        <dbReference type="EMBL" id="CAG8958093.1"/>
    </source>
</evidence>
<accession>A0A9N9L4R9</accession>
<evidence type="ECO:0000256" key="1">
    <source>
        <dbReference type="SAM" id="MobiDB-lite"/>
    </source>
</evidence>
<gene>
    <name evidence="2" type="ORF">HYFRA_00000438</name>
</gene>
<dbReference type="EMBL" id="CAJVRL010000081">
    <property type="protein sequence ID" value="CAG8958093.1"/>
    <property type="molecule type" value="Genomic_DNA"/>
</dbReference>
<dbReference type="OrthoDB" id="3540721at2759"/>
<sequence>MPQSNETALVLYAHDYTQGYGSFDFLPHHQRWVEEQLRPLAISQNSITEPFPFMRLPSDVRIRIYTILISSMFATLEPYFPKVSVAPRIRFTLRGLDWYPSEENNGDSNFTVTSRYLPDDPRNDPDYFLNLYKDLKDDTALRVQFNPSLGWSDFKNTEEEEEEYNGEMTDSDESDDDDEASEAEYASTGGPDRDSLPSLDSEDASLSSGEHSNSEEEYSTQKDEKEVDLDGDIKLSYCMEIEGTMKEVDKMVEKDVNKMVEEDIKTTKGVDGQGLEDEMLTIKADDVHVPERGFRLEIDCDQYSANDRPRRGFYNYEAVRRLTHVSRQFSQEIGACLWHNSVLQLEEPSIPVLFIKNRPAALQHVKGIILNLYYNGSGAGRCLNSSTPDLEELVNWMSRNLELRFLIINLRTQLCYITDFTTEGLVPEWERIFRSAKVMERFHIRLAFYQYSAPPSYVYSRYASRHALGAETDFKKNLEGVIRDLWMPDCLREEMKTGKASYIQSRLA</sequence>
<feature type="compositionally biased region" description="Acidic residues" evidence="1">
    <location>
        <begin position="158"/>
        <end position="182"/>
    </location>
</feature>
<dbReference type="Proteomes" id="UP000696280">
    <property type="component" value="Unassembled WGS sequence"/>
</dbReference>
<keyword evidence="3" id="KW-1185">Reference proteome</keyword>
<name>A0A9N9L4R9_9HELO</name>
<evidence type="ECO:0000313" key="3">
    <source>
        <dbReference type="Proteomes" id="UP000696280"/>
    </source>
</evidence>
<organism evidence="2 3">
    <name type="scientific">Hymenoscyphus fraxineus</name>
    <dbReference type="NCBI Taxonomy" id="746836"/>
    <lineage>
        <taxon>Eukaryota</taxon>
        <taxon>Fungi</taxon>
        <taxon>Dikarya</taxon>
        <taxon>Ascomycota</taxon>
        <taxon>Pezizomycotina</taxon>
        <taxon>Leotiomycetes</taxon>
        <taxon>Helotiales</taxon>
        <taxon>Helotiaceae</taxon>
        <taxon>Hymenoscyphus</taxon>
    </lineage>
</organism>
<proteinExistence type="predicted"/>
<dbReference type="AlphaFoldDB" id="A0A9N9L4R9"/>
<comment type="caution">
    <text evidence="2">The sequence shown here is derived from an EMBL/GenBank/DDBJ whole genome shotgun (WGS) entry which is preliminary data.</text>
</comment>
<reference evidence="2" key="1">
    <citation type="submission" date="2021-07" db="EMBL/GenBank/DDBJ databases">
        <authorList>
            <person name="Durling M."/>
        </authorList>
    </citation>
    <scope>NUCLEOTIDE SEQUENCE</scope>
</reference>
<feature type="region of interest" description="Disordered" evidence="1">
    <location>
        <begin position="151"/>
        <end position="226"/>
    </location>
</feature>